<name>A0A645IXZ0_9ZZZZ</name>
<proteinExistence type="predicted"/>
<evidence type="ECO:0000313" key="1">
    <source>
        <dbReference type="EMBL" id="MPN55299.1"/>
    </source>
</evidence>
<accession>A0A645IXZ0</accession>
<dbReference type="AlphaFoldDB" id="A0A645IXZ0"/>
<dbReference type="EMBL" id="VSSQ01124372">
    <property type="protein sequence ID" value="MPN55299.1"/>
    <property type="molecule type" value="Genomic_DNA"/>
</dbReference>
<reference evidence="1" key="1">
    <citation type="submission" date="2019-08" db="EMBL/GenBank/DDBJ databases">
        <authorList>
            <person name="Kucharzyk K."/>
            <person name="Murdoch R.W."/>
            <person name="Higgins S."/>
            <person name="Loffler F."/>
        </authorList>
    </citation>
    <scope>NUCLEOTIDE SEQUENCE</scope>
</reference>
<sequence>MQAIDNHFRIDVILQERMSGHTRFTMMESPLRIEEMGDMRCLGFSQLAAKSIRMPDRKHDAVIETILFECRRISGLRRIGYQTDQAAAQVLPFAH</sequence>
<protein>
    <submittedName>
        <fullName evidence="1">Uncharacterized protein</fullName>
    </submittedName>
</protein>
<gene>
    <name evidence="1" type="ORF">SDC9_202981</name>
</gene>
<comment type="caution">
    <text evidence="1">The sequence shown here is derived from an EMBL/GenBank/DDBJ whole genome shotgun (WGS) entry which is preliminary data.</text>
</comment>
<organism evidence="1">
    <name type="scientific">bioreactor metagenome</name>
    <dbReference type="NCBI Taxonomy" id="1076179"/>
    <lineage>
        <taxon>unclassified sequences</taxon>
        <taxon>metagenomes</taxon>
        <taxon>ecological metagenomes</taxon>
    </lineage>
</organism>